<sequence length="72" mass="8104">MVVHPTYQCFNSLHSLNFLNLSLWLRFSLPNPPTRYIKSSISLSDPPPPPSSLTTDPSNLIFLSFIISLQVC</sequence>
<reference evidence="1 2" key="1">
    <citation type="submission" date="2024-01" db="EMBL/GenBank/DDBJ databases">
        <title>The genomes of 5 underutilized Papilionoideae crops provide insights into root nodulation and disease resistanc.</title>
        <authorList>
            <person name="Yuan L."/>
        </authorList>
    </citation>
    <scope>NUCLEOTIDE SEQUENCE [LARGE SCALE GENOMIC DNA]</scope>
    <source>
        <strain evidence="1">ZHUSHIDOU_FW_LH</strain>
        <tissue evidence="1">Leaf</tissue>
    </source>
</reference>
<proteinExistence type="predicted"/>
<dbReference type="AlphaFoldDB" id="A0AAN9FJK2"/>
<evidence type="ECO:0000313" key="1">
    <source>
        <dbReference type="EMBL" id="KAK7274605.1"/>
    </source>
</evidence>
<protein>
    <submittedName>
        <fullName evidence="1">Uncharacterized protein</fullName>
    </submittedName>
</protein>
<gene>
    <name evidence="1" type="ORF">RIF29_15701</name>
</gene>
<keyword evidence="2" id="KW-1185">Reference proteome</keyword>
<organism evidence="1 2">
    <name type="scientific">Crotalaria pallida</name>
    <name type="common">Smooth rattlebox</name>
    <name type="synonym">Crotalaria striata</name>
    <dbReference type="NCBI Taxonomy" id="3830"/>
    <lineage>
        <taxon>Eukaryota</taxon>
        <taxon>Viridiplantae</taxon>
        <taxon>Streptophyta</taxon>
        <taxon>Embryophyta</taxon>
        <taxon>Tracheophyta</taxon>
        <taxon>Spermatophyta</taxon>
        <taxon>Magnoliopsida</taxon>
        <taxon>eudicotyledons</taxon>
        <taxon>Gunneridae</taxon>
        <taxon>Pentapetalae</taxon>
        <taxon>rosids</taxon>
        <taxon>fabids</taxon>
        <taxon>Fabales</taxon>
        <taxon>Fabaceae</taxon>
        <taxon>Papilionoideae</taxon>
        <taxon>50 kb inversion clade</taxon>
        <taxon>genistoids sensu lato</taxon>
        <taxon>core genistoids</taxon>
        <taxon>Crotalarieae</taxon>
        <taxon>Crotalaria</taxon>
    </lineage>
</organism>
<name>A0AAN9FJK2_CROPI</name>
<evidence type="ECO:0000313" key="2">
    <source>
        <dbReference type="Proteomes" id="UP001372338"/>
    </source>
</evidence>
<accession>A0AAN9FJK2</accession>
<dbReference type="EMBL" id="JAYWIO010000003">
    <property type="protein sequence ID" value="KAK7274605.1"/>
    <property type="molecule type" value="Genomic_DNA"/>
</dbReference>
<dbReference type="Proteomes" id="UP001372338">
    <property type="component" value="Unassembled WGS sequence"/>
</dbReference>
<comment type="caution">
    <text evidence="1">The sequence shown here is derived from an EMBL/GenBank/DDBJ whole genome shotgun (WGS) entry which is preliminary data.</text>
</comment>